<keyword evidence="3" id="KW-0969">Cilium</keyword>
<sequence>MSVGPITPPGGGPGGGGVPIATPTPQGGAGSGPPAGGPASAQGAPGALQAALSQIIGQDLAAQDSLAPLLADLAAALQSGDVPAQARATAQQILSLQAPLDGQVTPDRLRAAVAHSGLFLEAGLASAAQAPNDPAAQPFPAGDLKALLLRLPLELAGQSQAAAEQATPQALGLADPAARRAGARPPPPVAGGSTAGQRAVAPSLDPALDAGSLRLALGHEAHAALARLELMQLASTSKPGAPPRWSFELPVAAVPGQAPGMAQFEISRDAPHGGGPTGDPEPVWRARFSLHLDETGPVHAEVALHGTRTRVTLWAEQEGARASLEAGRGDLTAALAGPEGGDAAVRVVAGAPPRPEAQAGQLIDRTS</sequence>
<feature type="region of interest" description="Disordered" evidence="1">
    <location>
        <begin position="178"/>
        <end position="199"/>
    </location>
</feature>
<keyword evidence="4" id="KW-1185">Reference proteome</keyword>
<dbReference type="KEGG" id="caul:KCG34_22155"/>
<proteinExistence type="predicted"/>
<gene>
    <name evidence="3" type="ORF">KCG34_22155</name>
</gene>
<name>A0A975FZI3_9CAUL</name>
<protein>
    <submittedName>
        <fullName evidence="3">Flagellar hook-length control protein FliK</fullName>
    </submittedName>
</protein>
<feature type="domain" description="Flagellar hook-length control protein-like C-terminal" evidence="2">
    <location>
        <begin position="280"/>
        <end position="337"/>
    </location>
</feature>
<dbReference type="Proteomes" id="UP000676409">
    <property type="component" value="Chromosome"/>
</dbReference>
<evidence type="ECO:0000313" key="3">
    <source>
        <dbReference type="EMBL" id="QUD87717.1"/>
    </source>
</evidence>
<reference evidence="3" key="1">
    <citation type="submission" date="2021-04" db="EMBL/GenBank/DDBJ databases">
        <title>The complete genome sequence of Caulobacter sp. S6.</title>
        <authorList>
            <person name="Tang Y."/>
            <person name="Ouyang W."/>
            <person name="Liu Q."/>
            <person name="Huang B."/>
            <person name="Guo Z."/>
            <person name="Lei P."/>
        </authorList>
    </citation>
    <scope>NUCLEOTIDE SEQUENCE</scope>
    <source>
        <strain evidence="3">S6</strain>
    </source>
</reference>
<organism evidence="3 4">
    <name type="scientific">Phenylobacterium montanum</name>
    <dbReference type="NCBI Taxonomy" id="2823693"/>
    <lineage>
        <taxon>Bacteria</taxon>
        <taxon>Pseudomonadati</taxon>
        <taxon>Pseudomonadota</taxon>
        <taxon>Alphaproteobacteria</taxon>
        <taxon>Caulobacterales</taxon>
        <taxon>Caulobacteraceae</taxon>
        <taxon>Phenylobacterium</taxon>
    </lineage>
</organism>
<dbReference type="InterPro" id="IPR021136">
    <property type="entry name" value="Flagellar_hook_control-like_C"/>
</dbReference>
<feature type="compositionally biased region" description="Pro residues" evidence="1">
    <location>
        <begin position="1"/>
        <end position="11"/>
    </location>
</feature>
<dbReference type="EMBL" id="CP073078">
    <property type="protein sequence ID" value="QUD87717.1"/>
    <property type="molecule type" value="Genomic_DNA"/>
</dbReference>
<accession>A0A975FZI3</accession>
<dbReference type="Pfam" id="PF02120">
    <property type="entry name" value="Flg_hook"/>
    <property type="match status" value="1"/>
</dbReference>
<keyword evidence="3" id="KW-0282">Flagellum</keyword>
<dbReference type="RefSeq" id="WP_211937767.1">
    <property type="nucleotide sequence ID" value="NZ_CP073078.1"/>
</dbReference>
<feature type="region of interest" description="Disordered" evidence="1">
    <location>
        <begin position="1"/>
        <end position="44"/>
    </location>
</feature>
<evidence type="ECO:0000313" key="4">
    <source>
        <dbReference type="Proteomes" id="UP000676409"/>
    </source>
</evidence>
<keyword evidence="3" id="KW-0966">Cell projection</keyword>
<dbReference type="AlphaFoldDB" id="A0A975FZI3"/>
<evidence type="ECO:0000256" key="1">
    <source>
        <dbReference type="SAM" id="MobiDB-lite"/>
    </source>
</evidence>
<evidence type="ECO:0000259" key="2">
    <source>
        <dbReference type="Pfam" id="PF02120"/>
    </source>
</evidence>